<dbReference type="SUPFAM" id="SSF51206">
    <property type="entry name" value="cAMP-binding domain-like"/>
    <property type="match status" value="2"/>
</dbReference>
<evidence type="ECO:0000259" key="2">
    <source>
        <dbReference type="PROSITE" id="PS50042"/>
    </source>
</evidence>
<dbReference type="AlphaFoldDB" id="A0A7S2S1F7"/>
<dbReference type="CDD" id="cd00038">
    <property type="entry name" value="CAP_ED"/>
    <property type="match status" value="1"/>
</dbReference>
<dbReference type="PANTHER" id="PTHR23011">
    <property type="entry name" value="CYCLIC NUCLEOTIDE-BINDING DOMAIN CONTAINING PROTEIN"/>
    <property type="match status" value="1"/>
</dbReference>
<feature type="compositionally biased region" description="Basic and acidic residues" evidence="1">
    <location>
        <begin position="10"/>
        <end position="23"/>
    </location>
</feature>
<dbReference type="Gene3D" id="2.60.120.10">
    <property type="entry name" value="Jelly Rolls"/>
    <property type="match status" value="2"/>
</dbReference>
<accession>A0A7S2S1F7</accession>
<dbReference type="SMART" id="SM00100">
    <property type="entry name" value="cNMP"/>
    <property type="match status" value="2"/>
</dbReference>
<feature type="domain" description="Cyclic nucleotide-binding" evidence="2">
    <location>
        <begin position="135"/>
        <end position="204"/>
    </location>
</feature>
<protein>
    <recommendedName>
        <fullName evidence="2">Cyclic nucleotide-binding domain-containing protein</fullName>
    </recommendedName>
</protein>
<dbReference type="EMBL" id="HBHK01014715">
    <property type="protein sequence ID" value="CAD9686731.1"/>
    <property type="molecule type" value="Transcribed_RNA"/>
</dbReference>
<proteinExistence type="predicted"/>
<gene>
    <name evidence="3" type="ORF">QSP1433_LOCUS9269</name>
</gene>
<feature type="region of interest" description="Disordered" evidence="1">
    <location>
        <begin position="1"/>
        <end position="35"/>
    </location>
</feature>
<dbReference type="InterPro" id="IPR018490">
    <property type="entry name" value="cNMP-bd_dom_sf"/>
</dbReference>
<dbReference type="PROSITE" id="PS50042">
    <property type="entry name" value="CNMP_BINDING_3"/>
    <property type="match status" value="2"/>
</dbReference>
<evidence type="ECO:0000313" key="3">
    <source>
        <dbReference type="EMBL" id="CAD9686731.1"/>
    </source>
</evidence>
<dbReference type="InterPro" id="IPR000595">
    <property type="entry name" value="cNMP-bd_dom"/>
</dbReference>
<sequence length="529" mass="60646">MIDTSFSKNKINETPEEKYRRELMIGSKDPPPAADKDIVQKEISLQKYKVKEKFGLFNNEEAISLDDKPSRNAHDQQIFPKWLTDREDFQYVFPRFATYSIDAISLVAFAMEKDVKSRTSYDINKTVAFMTQFEPLRRLPADLCKNLCKSIRLTYYKPGTTLCTVGGVAQTFFMILQGKVNLINQDGKVVQQIGKIQSFGDNALSEHLDGVYKYTAVTTAEKTTSAKPGNAEDAVVEKATPVVVLEMAAQDYRATRKLYFQSLNHHVSRFLQENVKLFDNWSKHRVNQVAPLLTQRFFRPNEMIQKTGEDAEELFFVHQGVCVVQREIVQARQNRWPAATATGNRESNPNLHDAGNAVTTVVVGKRGYEERQARSIKSVLLAELHAGDYFGEEFLIGYSKRRTTVLAKGNTQVLALPKEYVRNMFTTRMIEELRKKHHAMFTSDEAIMADYEREHALRQRYQQLKIQSFGPKYRQRAERKKEQERLKQSRAKKNKQKSDSLSRSRSTPATGPMRPSKALTSSTWSLPPM</sequence>
<dbReference type="InterPro" id="IPR014710">
    <property type="entry name" value="RmlC-like_jellyroll"/>
</dbReference>
<dbReference type="PANTHER" id="PTHR23011:SF28">
    <property type="entry name" value="CYCLIC NUCLEOTIDE-BINDING DOMAIN CONTAINING PROTEIN"/>
    <property type="match status" value="1"/>
</dbReference>
<feature type="compositionally biased region" description="Basic and acidic residues" evidence="1">
    <location>
        <begin position="475"/>
        <end position="487"/>
    </location>
</feature>
<name>A0A7S2S1F7_9STRA</name>
<organism evidence="3">
    <name type="scientific">Mucochytrium quahogii</name>
    <dbReference type="NCBI Taxonomy" id="96639"/>
    <lineage>
        <taxon>Eukaryota</taxon>
        <taxon>Sar</taxon>
        <taxon>Stramenopiles</taxon>
        <taxon>Bigyra</taxon>
        <taxon>Labyrinthulomycetes</taxon>
        <taxon>Thraustochytrida</taxon>
        <taxon>Thraustochytriidae</taxon>
        <taxon>Mucochytrium</taxon>
    </lineage>
</organism>
<feature type="domain" description="Cyclic nucleotide-binding" evidence="2">
    <location>
        <begin position="277"/>
        <end position="425"/>
    </location>
</feature>
<evidence type="ECO:0000256" key="1">
    <source>
        <dbReference type="SAM" id="MobiDB-lite"/>
    </source>
</evidence>
<feature type="compositionally biased region" description="Polar residues" evidence="1">
    <location>
        <begin position="518"/>
        <end position="529"/>
    </location>
</feature>
<feature type="region of interest" description="Disordered" evidence="1">
    <location>
        <begin position="468"/>
        <end position="529"/>
    </location>
</feature>
<dbReference type="Pfam" id="PF00027">
    <property type="entry name" value="cNMP_binding"/>
    <property type="match status" value="2"/>
</dbReference>
<reference evidence="3" key="1">
    <citation type="submission" date="2021-01" db="EMBL/GenBank/DDBJ databases">
        <authorList>
            <person name="Corre E."/>
            <person name="Pelletier E."/>
            <person name="Niang G."/>
            <person name="Scheremetjew M."/>
            <person name="Finn R."/>
            <person name="Kale V."/>
            <person name="Holt S."/>
            <person name="Cochrane G."/>
            <person name="Meng A."/>
            <person name="Brown T."/>
            <person name="Cohen L."/>
        </authorList>
    </citation>
    <scope>NUCLEOTIDE SEQUENCE</scope>
    <source>
        <strain evidence="3">NY070348D</strain>
    </source>
</reference>